<evidence type="ECO:0000313" key="2">
    <source>
        <dbReference type="EMBL" id="ORZ41677.1"/>
    </source>
</evidence>
<proteinExistence type="predicted"/>
<gene>
    <name evidence="2" type="ORF">BCR44DRAFT_1423317</name>
</gene>
<organism evidence="2 3">
    <name type="scientific">Catenaria anguillulae PL171</name>
    <dbReference type="NCBI Taxonomy" id="765915"/>
    <lineage>
        <taxon>Eukaryota</taxon>
        <taxon>Fungi</taxon>
        <taxon>Fungi incertae sedis</taxon>
        <taxon>Blastocladiomycota</taxon>
        <taxon>Blastocladiomycetes</taxon>
        <taxon>Blastocladiales</taxon>
        <taxon>Catenariaceae</taxon>
        <taxon>Catenaria</taxon>
    </lineage>
</organism>
<dbReference type="AlphaFoldDB" id="A0A1Y2I488"/>
<protein>
    <submittedName>
        <fullName evidence="2">Uncharacterized protein</fullName>
    </submittedName>
</protein>
<name>A0A1Y2I488_9FUNG</name>
<reference evidence="2 3" key="1">
    <citation type="submission" date="2016-07" db="EMBL/GenBank/DDBJ databases">
        <title>Pervasive Adenine N6-methylation of Active Genes in Fungi.</title>
        <authorList>
            <consortium name="DOE Joint Genome Institute"/>
            <person name="Mondo S.J."/>
            <person name="Dannebaum R.O."/>
            <person name="Kuo R.C."/>
            <person name="Labutti K."/>
            <person name="Haridas S."/>
            <person name="Kuo A."/>
            <person name="Salamov A."/>
            <person name="Ahrendt S.R."/>
            <person name="Lipzen A."/>
            <person name="Sullivan W."/>
            <person name="Andreopoulos W.B."/>
            <person name="Clum A."/>
            <person name="Lindquist E."/>
            <person name="Daum C."/>
            <person name="Ramamoorthy G.K."/>
            <person name="Gryganskyi A."/>
            <person name="Culley D."/>
            <person name="Magnuson J.K."/>
            <person name="James T.Y."/>
            <person name="O'Malley M.A."/>
            <person name="Stajich J.E."/>
            <person name="Spatafora J.W."/>
            <person name="Visel A."/>
            <person name="Grigoriev I.V."/>
        </authorList>
    </citation>
    <scope>NUCLEOTIDE SEQUENCE [LARGE SCALE GENOMIC DNA]</scope>
    <source>
        <strain evidence="2 3">PL171</strain>
    </source>
</reference>
<dbReference type="Proteomes" id="UP000193411">
    <property type="component" value="Unassembled WGS sequence"/>
</dbReference>
<comment type="caution">
    <text evidence="2">The sequence shown here is derived from an EMBL/GenBank/DDBJ whole genome shotgun (WGS) entry which is preliminary data.</text>
</comment>
<dbReference type="EMBL" id="MCFL01000001">
    <property type="protein sequence ID" value="ORZ41677.1"/>
    <property type="molecule type" value="Genomic_DNA"/>
</dbReference>
<feature type="compositionally biased region" description="Polar residues" evidence="1">
    <location>
        <begin position="93"/>
        <end position="110"/>
    </location>
</feature>
<evidence type="ECO:0000313" key="3">
    <source>
        <dbReference type="Proteomes" id="UP000193411"/>
    </source>
</evidence>
<feature type="region of interest" description="Disordered" evidence="1">
    <location>
        <begin position="93"/>
        <end position="134"/>
    </location>
</feature>
<accession>A0A1Y2I488</accession>
<evidence type="ECO:0000256" key="1">
    <source>
        <dbReference type="SAM" id="MobiDB-lite"/>
    </source>
</evidence>
<feature type="compositionally biased region" description="Basic and acidic residues" evidence="1">
    <location>
        <begin position="111"/>
        <end position="134"/>
    </location>
</feature>
<feature type="compositionally biased region" description="Basic and acidic residues" evidence="1">
    <location>
        <begin position="36"/>
        <end position="51"/>
    </location>
</feature>
<sequence>MHLFLSFVTVVVAVTVYHTPSGRFRNLVHHSPLAHSPHESRSPKVRDHDPRAAVPSNNSVPIDAASSRTCLGHFDPSRRHGFAIFGCRRTWSCPGSTSPNDPPTSGSTGQAHDRGGRVQGLERSRQLRDSQYHDGPSRRFQWVRVSVLLER</sequence>
<feature type="region of interest" description="Disordered" evidence="1">
    <location>
        <begin position="33"/>
        <end position="64"/>
    </location>
</feature>
<keyword evidence="3" id="KW-1185">Reference proteome</keyword>